<comment type="caution">
    <text evidence="2">The sequence shown here is derived from an EMBL/GenBank/DDBJ whole genome shotgun (WGS) entry which is preliminary data.</text>
</comment>
<dbReference type="EMBL" id="QZKU01000098">
    <property type="protein sequence ID" value="RJP18684.1"/>
    <property type="molecule type" value="Genomic_DNA"/>
</dbReference>
<evidence type="ECO:0008006" key="4">
    <source>
        <dbReference type="Google" id="ProtNLM"/>
    </source>
</evidence>
<dbReference type="Gene3D" id="3.40.50.150">
    <property type="entry name" value="Vaccinia Virus protein VP39"/>
    <property type="match status" value="1"/>
</dbReference>
<feature type="transmembrane region" description="Helical" evidence="1">
    <location>
        <begin position="113"/>
        <end position="137"/>
    </location>
</feature>
<keyword evidence="1" id="KW-0472">Membrane</keyword>
<feature type="transmembrane region" description="Helical" evidence="1">
    <location>
        <begin position="615"/>
        <end position="633"/>
    </location>
</feature>
<dbReference type="PROSITE" id="PS51257">
    <property type="entry name" value="PROKAR_LIPOPROTEIN"/>
    <property type="match status" value="1"/>
</dbReference>
<name>A0A3A4NS97_ABYX5</name>
<evidence type="ECO:0000313" key="2">
    <source>
        <dbReference type="EMBL" id="RJP18684.1"/>
    </source>
</evidence>
<feature type="transmembrane region" description="Helical" evidence="1">
    <location>
        <begin position="144"/>
        <end position="164"/>
    </location>
</feature>
<keyword evidence="1" id="KW-0812">Transmembrane</keyword>
<dbReference type="InterPro" id="IPR029063">
    <property type="entry name" value="SAM-dependent_MTases_sf"/>
</dbReference>
<feature type="transmembrane region" description="Helical" evidence="1">
    <location>
        <begin position="711"/>
        <end position="731"/>
    </location>
</feature>
<protein>
    <recommendedName>
        <fullName evidence="4">SAM-dependent methyltransferase</fullName>
    </recommendedName>
</protein>
<keyword evidence="1" id="KW-1133">Transmembrane helix</keyword>
<evidence type="ECO:0000256" key="1">
    <source>
        <dbReference type="SAM" id="Phobius"/>
    </source>
</evidence>
<feature type="transmembrane region" description="Helical" evidence="1">
    <location>
        <begin position="7"/>
        <end position="25"/>
    </location>
</feature>
<feature type="transmembrane region" description="Helical" evidence="1">
    <location>
        <begin position="195"/>
        <end position="214"/>
    </location>
</feature>
<accession>A0A3A4NS97</accession>
<gene>
    <name evidence="2" type="ORF">C4520_13905</name>
</gene>
<feature type="transmembrane region" description="Helical" evidence="1">
    <location>
        <begin position="37"/>
        <end position="61"/>
    </location>
</feature>
<feature type="transmembrane region" description="Helical" evidence="1">
    <location>
        <begin position="743"/>
        <end position="765"/>
    </location>
</feature>
<organism evidence="2 3">
    <name type="scientific">Abyssobacteria bacterium (strain SURF_5)</name>
    <dbReference type="NCBI Taxonomy" id="2093360"/>
    <lineage>
        <taxon>Bacteria</taxon>
        <taxon>Pseudomonadati</taxon>
        <taxon>Candidatus Hydrogenedentota</taxon>
        <taxon>Candidatus Abyssobacteria</taxon>
    </lineage>
</organism>
<feature type="transmembrane region" description="Helical" evidence="1">
    <location>
        <begin position="73"/>
        <end position="93"/>
    </location>
</feature>
<sequence length="793" mass="88290">MSSRKGDYLFAFIVIGFISCSMLMYELLLMRISALRLFFHFGFLIISNCLLGIGASGTLIAYYQDAWRERQRFWISLFSILYIISLISTYVFLLRFHIPNQLNLSDFSDLLRFSIFNLAAIPPFFFAGTIIGMIITFNAERVNAIYFADLAGAGLGCLILPFLLSRFGAGGSFVFLCLLVVISAIVAFPARGKRAAIGAGILLLALGAALLPRLDKQFPVPGKDILDFTDKMRMEVPRYPDYTKWGSNSRIDLLPVNYNPLPFWCGKDGRGRLPNPPDTKIITQDGSAATFIMNFSDNPEALEIIRRSMYSTVFQVKERPRVFIIGVGGGNDVWAAKIHDASYIKGIELNKPTLEIHQKILPEYTRVLTQDPNITLVCSEGRSALMREPNEYDVIQLSGIDTWTALTSGSYVMAEDYLYTRQAIENMYAHLAENGILQIIRFAGPSESLRLISNINASFERTGVIGLDQSIACIKNNHLMCTLLKKGTFSDEEVGRLAAFAEENGFEPVYLPRRVLGTMAETFIRTPDKEGFIANCKPNISPTTDDSPYFFFFSRWPNPFRFDDYQWRPDTLFWVNPNFILLQLLLSSLLSALFILAPLLVFARKGIERTWMKQFLIFFAGLGLGFIAVEIVAMQKLALFLGHPIYSITVTLFSMLIFTGLGSLLSAKLFQPPDKKVWLVPAGLVALLVLFVVLSPQLVSSLIHLSLPARIVITAGVLAPICLLLGVPFAYGIRLVNLKNPSIIPWAWAVNGCCTVVGSILTVILSMSLGFNAVIVMAAFIYIAAFTALATVR</sequence>
<feature type="transmembrane region" description="Helical" evidence="1">
    <location>
        <begin position="645"/>
        <end position="665"/>
    </location>
</feature>
<dbReference type="Proteomes" id="UP000265882">
    <property type="component" value="Unassembled WGS sequence"/>
</dbReference>
<feature type="transmembrane region" description="Helical" evidence="1">
    <location>
        <begin position="170"/>
        <end position="188"/>
    </location>
</feature>
<reference evidence="2 3" key="1">
    <citation type="journal article" date="2017" name="ISME J.">
        <title>Energy and carbon metabolisms in a deep terrestrial subsurface fluid microbial community.</title>
        <authorList>
            <person name="Momper L."/>
            <person name="Jungbluth S.P."/>
            <person name="Lee M.D."/>
            <person name="Amend J.P."/>
        </authorList>
    </citation>
    <scope>NUCLEOTIDE SEQUENCE [LARGE SCALE GENOMIC DNA]</scope>
    <source>
        <strain evidence="2">SURF_5</strain>
    </source>
</reference>
<dbReference type="AlphaFoldDB" id="A0A3A4NS97"/>
<dbReference type="SUPFAM" id="SSF53335">
    <property type="entry name" value="S-adenosyl-L-methionine-dependent methyltransferases"/>
    <property type="match status" value="1"/>
</dbReference>
<evidence type="ECO:0000313" key="3">
    <source>
        <dbReference type="Proteomes" id="UP000265882"/>
    </source>
</evidence>
<feature type="transmembrane region" description="Helical" evidence="1">
    <location>
        <begin position="771"/>
        <end position="792"/>
    </location>
</feature>
<feature type="transmembrane region" description="Helical" evidence="1">
    <location>
        <begin position="677"/>
        <end position="699"/>
    </location>
</feature>
<feature type="transmembrane region" description="Helical" evidence="1">
    <location>
        <begin position="579"/>
        <end position="603"/>
    </location>
</feature>
<proteinExistence type="predicted"/>